<proteinExistence type="predicted"/>
<protein>
    <recommendedName>
        <fullName evidence="3">Tail fiber protein</fullName>
    </recommendedName>
</protein>
<evidence type="ECO:0000313" key="2">
    <source>
        <dbReference type="Proteomes" id="UP000224832"/>
    </source>
</evidence>
<accession>A0A0U3DWT7</accession>
<keyword evidence="2" id="KW-1185">Reference proteome</keyword>
<name>A0A0U3DWT7_9CAUD</name>
<sequence>MSLETKLNQLATAVGTDVKGILVSIGNLADLGITPTPASLVAALLLYKADIDGNTNSIGDLSALTTTAKSNLVAAINEVKSLIGQSGAVIDDNAGIGDTDVTWSADKSATELAGKLAITSKATGDDVIAGTDDVKYTTSKAVAAGIAKAVGDLVNGAPEVLDTLKELADALGNDPNYAATIAEALGKRVRVDAAQTFTTAEKLQGCQNLGVGDPEQDLVAVYNAAKA</sequence>
<evidence type="ECO:0008006" key="3">
    <source>
        <dbReference type="Google" id="ProtNLM"/>
    </source>
</evidence>
<gene>
    <name evidence="1" type="ORF">SM1_070</name>
</gene>
<organism evidence="1 2">
    <name type="scientific">Pseudomonas phage SM1</name>
    <dbReference type="NCBI Taxonomy" id="1772332"/>
    <lineage>
        <taxon>Viruses</taxon>
        <taxon>Duplodnaviria</taxon>
        <taxon>Heunggongvirae</taxon>
        <taxon>Uroviricota</taxon>
        <taxon>Caudoviricetes</taxon>
        <taxon>Samunavirus</taxon>
        <taxon>Samunavirus SM1</taxon>
    </lineage>
</organism>
<evidence type="ECO:0000313" key="1">
    <source>
        <dbReference type="EMBL" id="ALT58062.1"/>
    </source>
</evidence>
<dbReference type="Proteomes" id="UP000224832">
    <property type="component" value="Segment"/>
</dbReference>
<reference evidence="1 2" key="1">
    <citation type="submission" date="2015-12" db="EMBL/GenBank/DDBJ databases">
        <title>In silico genomic study of Pseudomonas phage SM1.</title>
        <authorList>
            <person name="Zawawi N.A.M."/>
            <person name="Mat-Arip Y."/>
            <person name="Wan-Jauhari W.K."/>
            <person name="Fauzi A.A."/>
            <person name="Yee F.J."/>
        </authorList>
    </citation>
    <scope>NUCLEOTIDE SEQUENCE [LARGE SCALE GENOMIC DNA]</scope>
</reference>
<dbReference type="OrthoDB" id="7422at10239"/>
<dbReference type="EMBL" id="KU245542">
    <property type="protein sequence ID" value="ALT58062.1"/>
    <property type="molecule type" value="Genomic_DNA"/>
</dbReference>